<keyword evidence="1" id="KW-1133">Transmembrane helix</keyword>
<evidence type="ECO:0000313" key="3">
    <source>
        <dbReference type="Proteomes" id="UP000078396"/>
    </source>
</evidence>
<evidence type="ECO:0000256" key="1">
    <source>
        <dbReference type="SAM" id="Phobius"/>
    </source>
</evidence>
<keyword evidence="1" id="KW-0472">Membrane</keyword>
<organism evidence="2 3">
    <name type="scientific">Mycolicibacterium iranicum</name>
    <name type="common">Mycobacterium iranicum</name>
    <dbReference type="NCBI Taxonomy" id="912594"/>
    <lineage>
        <taxon>Bacteria</taxon>
        <taxon>Bacillati</taxon>
        <taxon>Actinomycetota</taxon>
        <taxon>Actinomycetes</taxon>
        <taxon>Mycobacteriales</taxon>
        <taxon>Mycobacteriaceae</taxon>
        <taxon>Mycolicibacterium</taxon>
    </lineage>
</organism>
<name>A0A178LZF0_MYCIR</name>
<keyword evidence="1" id="KW-0812">Transmembrane</keyword>
<dbReference type="Proteomes" id="UP000078396">
    <property type="component" value="Unassembled WGS sequence"/>
</dbReference>
<accession>A0A178LZF0</accession>
<dbReference type="EMBL" id="LWCS01000013">
    <property type="protein sequence ID" value="OAN40334.1"/>
    <property type="molecule type" value="Genomic_DNA"/>
</dbReference>
<proteinExistence type="predicted"/>
<comment type="caution">
    <text evidence="2">The sequence shown here is derived from an EMBL/GenBank/DDBJ whole genome shotgun (WGS) entry which is preliminary data.</text>
</comment>
<evidence type="ECO:0000313" key="2">
    <source>
        <dbReference type="EMBL" id="OAN40334.1"/>
    </source>
</evidence>
<feature type="transmembrane region" description="Helical" evidence="1">
    <location>
        <begin position="28"/>
        <end position="50"/>
    </location>
</feature>
<dbReference type="AlphaFoldDB" id="A0A178LZF0"/>
<sequence length="138" mass="14857">MMTQIWGTTLLAAEECAAATDTGGLSAPWATVIAALIAVVGALIAFAGVWRTTGTTRKENRRAENVAVLTEAATAIQELTRAIERVASADVSVRAERVTEMDAGPMKALGDKFTLQLQSWNFTVLTTLLLRHKRLRTS</sequence>
<reference evidence="2 3" key="1">
    <citation type="submission" date="2016-04" db="EMBL/GenBank/DDBJ databases">
        <title>Draft Genome Sequences of Staphylococcus capitis Strain H36, S. capitis Strain H65, S. cohnii Strain H62, S. hominis Strain H69, Mycobacterium iranicum Strain H39, Plantibacter sp. Strain H53, Pseudomonas oryzihabitans Strain H72, and Microbacterium sp. Strain H83, isolated from residential settings.</title>
        <authorList>
            <person name="Lymperopoulou D."/>
            <person name="Adams R.I."/>
            <person name="Lindow S."/>
            <person name="Coil D.A."/>
            <person name="Jospin G."/>
            <person name="Eisen J.A."/>
        </authorList>
    </citation>
    <scope>NUCLEOTIDE SEQUENCE [LARGE SCALE GENOMIC DNA]</scope>
    <source>
        <strain evidence="2 3">H39</strain>
    </source>
</reference>
<gene>
    <name evidence="2" type="ORF">A4X20_14535</name>
</gene>
<protein>
    <submittedName>
        <fullName evidence="2">Uncharacterized protein</fullName>
    </submittedName>
</protein>